<accession>A0ABS4MGS1</accession>
<gene>
    <name evidence="6" type="ORF">J2Z60_002071</name>
</gene>
<dbReference type="InterPro" id="IPR011330">
    <property type="entry name" value="Glyco_hydro/deAcase_b/a-brl"/>
</dbReference>
<name>A0ABS4MGS1_9LACO</name>
<evidence type="ECO:0000256" key="1">
    <source>
        <dbReference type="ARBA" id="ARBA00001946"/>
    </source>
</evidence>
<evidence type="ECO:0000313" key="7">
    <source>
        <dbReference type="Proteomes" id="UP001519292"/>
    </source>
</evidence>
<dbReference type="PANTHER" id="PTHR31609">
    <property type="entry name" value="YDJC DEACETYLASE FAMILY MEMBER"/>
    <property type="match status" value="1"/>
</dbReference>
<evidence type="ECO:0000256" key="2">
    <source>
        <dbReference type="ARBA" id="ARBA00022723"/>
    </source>
</evidence>
<reference evidence="6 7" key="1">
    <citation type="submission" date="2021-03" db="EMBL/GenBank/DDBJ databases">
        <title>Genomic Encyclopedia of Type Strains, Phase IV (KMG-IV): sequencing the most valuable type-strain genomes for metagenomic binning, comparative biology and taxonomic classification.</title>
        <authorList>
            <person name="Goeker M."/>
        </authorList>
    </citation>
    <scope>NUCLEOTIDE SEQUENCE [LARGE SCALE GENOMIC DNA]</scope>
    <source>
        <strain evidence="6 7">DSM 101872</strain>
    </source>
</reference>
<sequence length="89" mass="10198">MHTDITNGKPVLPVEKIPSLVDENGNFHRSKIYRANYGNPDVIDLDEVVAEIDAQYHHFLELVGRKTDYFEGHAVMSDNFIKGLHIVRH</sequence>
<dbReference type="Pfam" id="PF04794">
    <property type="entry name" value="YdjC"/>
    <property type="match status" value="1"/>
</dbReference>
<dbReference type="Proteomes" id="UP001519292">
    <property type="component" value="Unassembled WGS sequence"/>
</dbReference>
<evidence type="ECO:0000313" key="6">
    <source>
        <dbReference type="EMBL" id="MBP2058880.1"/>
    </source>
</evidence>
<organism evidence="6 7">
    <name type="scientific">Lactobacillus colini</name>
    <dbReference type="NCBI Taxonomy" id="1819254"/>
    <lineage>
        <taxon>Bacteria</taxon>
        <taxon>Bacillati</taxon>
        <taxon>Bacillota</taxon>
        <taxon>Bacilli</taxon>
        <taxon>Lactobacillales</taxon>
        <taxon>Lactobacillaceae</taxon>
        <taxon>Lactobacillus</taxon>
    </lineage>
</organism>
<dbReference type="Gene3D" id="3.20.20.370">
    <property type="entry name" value="Glycoside hydrolase/deacetylase"/>
    <property type="match status" value="1"/>
</dbReference>
<dbReference type="RefSeq" id="WP_245328802.1">
    <property type="nucleotide sequence ID" value="NZ_JAGGLU010000017.1"/>
</dbReference>
<comment type="cofactor">
    <cofactor evidence="1">
        <name>Mg(2+)</name>
        <dbReference type="ChEBI" id="CHEBI:18420"/>
    </cofactor>
</comment>
<keyword evidence="3 6" id="KW-0378">Hydrolase</keyword>
<protein>
    <submittedName>
        <fullName evidence="6">Glycoside hydrolase/deacetylase ChbG (UPF0249 family)</fullName>
    </submittedName>
</protein>
<evidence type="ECO:0000256" key="4">
    <source>
        <dbReference type="ARBA" id="ARBA00022842"/>
    </source>
</evidence>
<dbReference type="InterPro" id="IPR006879">
    <property type="entry name" value="YdjC-like"/>
</dbReference>
<dbReference type="GO" id="GO:0016787">
    <property type="term" value="F:hydrolase activity"/>
    <property type="evidence" value="ECO:0007669"/>
    <property type="project" value="UniProtKB-KW"/>
</dbReference>
<evidence type="ECO:0000256" key="5">
    <source>
        <dbReference type="ARBA" id="ARBA00023277"/>
    </source>
</evidence>
<dbReference type="PANTHER" id="PTHR31609:SF1">
    <property type="entry name" value="CARBOHYDRATE DEACETYLASE"/>
    <property type="match status" value="1"/>
</dbReference>
<keyword evidence="2" id="KW-0479">Metal-binding</keyword>
<dbReference type="EMBL" id="JAGGLU010000017">
    <property type="protein sequence ID" value="MBP2058880.1"/>
    <property type="molecule type" value="Genomic_DNA"/>
</dbReference>
<dbReference type="SUPFAM" id="SSF88713">
    <property type="entry name" value="Glycoside hydrolase/deacetylase"/>
    <property type="match status" value="1"/>
</dbReference>
<keyword evidence="5" id="KW-0119">Carbohydrate metabolism</keyword>
<evidence type="ECO:0000256" key="3">
    <source>
        <dbReference type="ARBA" id="ARBA00022801"/>
    </source>
</evidence>
<keyword evidence="4" id="KW-0460">Magnesium</keyword>
<proteinExistence type="predicted"/>
<comment type="caution">
    <text evidence="6">The sequence shown here is derived from an EMBL/GenBank/DDBJ whole genome shotgun (WGS) entry which is preliminary data.</text>
</comment>
<keyword evidence="7" id="KW-1185">Reference proteome</keyword>